<proteinExistence type="predicted"/>
<dbReference type="EMBL" id="CAFAAI010000372">
    <property type="protein sequence ID" value="CAB4814601.1"/>
    <property type="molecule type" value="Genomic_DNA"/>
</dbReference>
<dbReference type="EMBL" id="CAEZXM010000145">
    <property type="protein sequence ID" value="CAB4693322.1"/>
    <property type="molecule type" value="Genomic_DNA"/>
</dbReference>
<gene>
    <name evidence="1" type="ORF">UFOPK2366_00878</name>
    <name evidence="2" type="ORF">UFOPK2992_01805</name>
</gene>
<protein>
    <submittedName>
        <fullName evidence="2">Unannotated protein</fullName>
    </submittedName>
</protein>
<reference evidence="2" key="1">
    <citation type="submission" date="2020-05" db="EMBL/GenBank/DDBJ databases">
        <authorList>
            <person name="Chiriac C."/>
            <person name="Salcher M."/>
            <person name="Ghai R."/>
            <person name="Kavagutti S V."/>
        </authorList>
    </citation>
    <scope>NUCLEOTIDE SEQUENCE</scope>
</reference>
<dbReference type="PROSITE" id="PS51257">
    <property type="entry name" value="PROKAR_LIPOPROTEIN"/>
    <property type="match status" value="1"/>
</dbReference>
<evidence type="ECO:0000313" key="1">
    <source>
        <dbReference type="EMBL" id="CAB4693322.1"/>
    </source>
</evidence>
<dbReference type="AlphaFoldDB" id="A0A6J6YYQ1"/>
<accession>A0A6J6YYQ1</accession>
<sequence>MPSTRTLPALLAATILVSIVGCGDAAPSAQPIPRIVVEGSRARDYKSLDELAEKSNAVLVVKPTGTQSAVPLPQRNGGTPESAPTLLVQVEVVRILSGSVSDDVINIVSPGIDENTGKLALLNGGPYIVFVAPAMYAANDPVGGYVIVGGPTGLFASRGAQDVFERVDSESSLLPAEVSLNATKFPKITKTEEQLLNEGP</sequence>
<name>A0A6J6YYQ1_9ZZZZ</name>
<evidence type="ECO:0000313" key="2">
    <source>
        <dbReference type="EMBL" id="CAB4814601.1"/>
    </source>
</evidence>
<organism evidence="2">
    <name type="scientific">freshwater metagenome</name>
    <dbReference type="NCBI Taxonomy" id="449393"/>
    <lineage>
        <taxon>unclassified sequences</taxon>
        <taxon>metagenomes</taxon>
        <taxon>ecological metagenomes</taxon>
    </lineage>
</organism>